<keyword evidence="2" id="KW-1185">Reference proteome</keyword>
<dbReference type="EMBL" id="JAAVNE010000046">
    <property type="protein sequence ID" value="NKC33495.1"/>
    <property type="molecule type" value="Genomic_DNA"/>
</dbReference>
<accession>A0ABX1E9N6</accession>
<gene>
    <name evidence="1" type="ORF">HEQ75_21715</name>
</gene>
<name>A0ABX1E9N6_9PROT</name>
<dbReference type="RefSeq" id="WP_168034221.1">
    <property type="nucleotide sequence ID" value="NZ_JAAVNE010000046.1"/>
</dbReference>
<evidence type="ECO:0000313" key="1">
    <source>
        <dbReference type="EMBL" id="NKC33495.1"/>
    </source>
</evidence>
<reference evidence="1 2" key="1">
    <citation type="submission" date="2020-03" db="EMBL/GenBank/DDBJ databases">
        <title>Roseomonas selenitidurans sp. nov. isolated from urban soil.</title>
        <authorList>
            <person name="Liu H."/>
        </authorList>
    </citation>
    <scope>NUCLEOTIDE SEQUENCE [LARGE SCALE GENOMIC DNA]</scope>
    <source>
        <strain evidence="1 2">BU-1</strain>
    </source>
</reference>
<comment type="caution">
    <text evidence="1">The sequence shown here is derived from an EMBL/GenBank/DDBJ whole genome shotgun (WGS) entry which is preliminary data.</text>
</comment>
<sequence>MPEIAATEAAFAALAARLQAGLPDMPVDRNRESETAAEEAPCLVCHDGEMAILRGEGAGAYGLTLYRMQWTVAGYLAVEGDEAALAYAVGHLRAQVVRAVVCGEAAQPTALLLADNATEIWPEEVASVTTRAAIEQSALPLAAFVVTFEFDLRVAEGNPFLTTP</sequence>
<protein>
    <submittedName>
        <fullName evidence="1">Uncharacterized protein</fullName>
    </submittedName>
</protein>
<dbReference type="Proteomes" id="UP000787635">
    <property type="component" value="Unassembled WGS sequence"/>
</dbReference>
<organism evidence="1 2">
    <name type="scientific">Falsiroseomonas selenitidurans</name>
    <dbReference type="NCBI Taxonomy" id="2716335"/>
    <lineage>
        <taxon>Bacteria</taxon>
        <taxon>Pseudomonadati</taxon>
        <taxon>Pseudomonadota</taxon>
        <taxon>Alphaproteobacteria</taxon>
        <taxon>Acetobacterales</taxon>
        <taxon>Roseomonadaceae</taxon>
        <taxon>Falsiroseomonas</taxon>
    </lineage>
</organism>
<proteinExistence type="predicted"/>
<evidence type="ECO:0000313" key="2">
    <source>
        <dbReference type="Proteomes" id="UP000787635"/>
    </source>
</evidence>